<feature type="compositionally biased region" description="Low complexity" evidence="1">
    <location>
        <begin position="640"/>
        <end position="654"/>
    </location>
</feature>
<feature type="compositionally biased region" description="Acidic residues" evidence="1">
    <location>
        <begin position="938"/>
        <end position="951"/>
    </location>
</feature>
<feature type="region of interest" description="Disordered" evidence="1">
    <location>
        <begin position="746"/>
        <end position="771"/>
    </location>
</feature>
<feature type="region of interest" description="Disordered" evidence="1">
    <location>
        <begin position="180"/>
        <end position="210"/>
    </location>
</feature>
<sequence length="1115" mass="119524">MESYRGQRVRTADEPSSIDERLKSKVWQRDDSSPGLDLAAAVSNLRPVSGILKGVKNLQYELLTSNGFLPSPEVMGMPRQGDSGYRDGEAQAVEDKVDESAGRVEGGGDAGPLRVAKLGDDLDDLRRDRNFGAEFEGNHSEHLRRFGQSQGRSDSGDGPALPSSVAAHTAVDRSYNSSLLSSSSAQGAGNISQMSEKVRQYAEKASERHAGIDEETARLVRDYQQQLLEKQSDRRNMLAQVRADIEARRRQLFTSKQSFLGHGMTGMLQGDFPARSGEEIGQKVEDADRVGDSGVFGSTGGVRPHTSTDPLEGRGGLLLSSWTSRHQERSLHPVANDAFTSNKWEPIKPFIADPGRYQNQAMSAPSLVQSEAQLMYPYPTDMTSAGYPANVASQIRMKDKQTDSAGSSTREKSITKESSVSKRDKVRKSLSFEEKETGTDAADVSHVSWKDVLNDTPSSERASRTSEEEESSSPLLARSQASLNNSGRAADKSSDISGGDKSSVLTGSSSLNGSALVARAEERRVGFERRQAELRQQLLDIQQQKDSILQRYQAGQEALHQQQAALREKLLVAAAGGSQKQEETTVAVGTKELSKFLSGSTSCGKDRGVGPVQTWAESLSQQIKQSAKVKSSAQTKYRETTTSTTNENVSPTTVDVSLSGRQSLASAGTPGNISADSFLTDISYYKLKNGDYASSGATTGQRQTWASLLQGSSSSLQSASGDQNPQKTSSSTAVSKTKLLSSDMVFPQKSATPSPSSSALESPTSPPPLVTTAVAAPPMFATTATTATIMSLADHQPHELSTIMEVDTPTSSSTVKRSQQQRQRRLQEQGATSESNSSQSLSSQSSSTAHGLAGVGTVAGGLASGTVPVIDRFPELPYTFTRPGTVFDLTPDGREPLSSEKPVDSMGSARRSINFSKESSKKSQEYRVQPLTEKTKSDDDDDNDNDEDDDLLSMPMPFLVDNTPGKPDPARGPAEISEVSSDLSSLQISGFSEYLKALGSSGAQGVEHDTMKPISEELAIAEGHRHDQEAIQTATTDAGKFGPEVLLRLRQQSRDVFGDSATTIPETAEEGGHEQSDMPGRGDKGGVGGDISLGDRSSLPSMDLAEFSIYDTSEN</sequence>
<feature type="region of interest" description="Disordered" evidence="1">
    <location>
        <begin position="1"/>
        <end position="34"/>
    </location>
</feature>
<evidence type="ECO:0000313" key="2">
    <source>
        <dbReference type="EMBL" id="GFR73235.1"/>
    </source>
</evidence>
<feature type="compositionally biased region" description="Basic and acidic residues" evidence="1">
    <location>
        <begin position="10"/>
        <end position="32"/>
    </location>
</feature>
<feature type="compositionally biased region" description="Basic and acidic residues" evidence="1">
    <location>
        <begin position="1070"/>
        <end position="1084"/>
    </location>
</feature>
<evidence type="ECO:0000256" key="1">
    <source>
        <dbReference type="SAM" id="MobiDB-lite"/>
    </source>
</evidence>
<evidence type="ECO:0000313" key="3">
    <source>
        <dbReference type="Proteomes" id="UP000762676"/>
    </source>
</evidence>
<gene>
    <name evidence="2" type="ORF">ElyMa_005724500</name>
</gene>
<feature type="compositionally biased region" description="Basic and acidic residues" evidence="1">
    <location>
        <begin position="409"/>
        <end position="423"/>
    </location>
</feature>
<organism evidence="2 3">
    <name type="scientific">Elysia marginata</name>
    <dbReference type="NCBI Taxonomy" id="1093978"/>
    <lineage>
        <taxon>Eukaryota</taxon>
        <taxon>Metazoa</taxon>
        <taxon>Spiralia</taxon>
        <taxon>Lophotrochozoa</taxon>
        <taxon>Mollusca</taxon>
        <taxon>Gastropoda</taxon>
        <taxon>Heterobranchia</taxon>
        <taxon>Euthyneura</taxon>
        <taxon>Panpulmonata</taxon>
        <taxon>Sacoglossa</taxon>
        <taxon>Placobranchoidea</taxon>
        <taxon>Plakobranchidae</taxon>
        <taxon>Elysia</taxon>
    </lineage>
</organism>
<dbReference type="EMBL" id="BMAT01011468">
    <property type="protein sequence ID" value="GFR73235.1"/>
    <property type="molecule type" value="Genomic_DNA"/>
</dbReference>
<name>A0AAV4FLR7_9GAST</name>
<feature type="compositionally biased region" description="Low complexity" evidence="1">
    <location>
        <begin position="146"/>
        <end position="158"/>
    </location>
</feature>
<feature type="compositionally biased region" description="Low complexity" evidence="1">
    <location>
        <begin position="833"/>
        <end position="852"/>
    </location>
</feature>
<feature type="region of interest" description="Disordered" evidence="1">
    <location>
        <begin position="804"/>
        <end position="852"/>
    </location>
</feature>
<keyword evidence="3" id="KW-1185">Reference proteome</keyword>
<feature type="compositionally biased region" description="Low complexity" evidence="1">
    <location>
        <begin position="750"/>
        <end position="763"/>
    </location>
</feature>
<feature type="compositionally biased region" description="Basic and acidic residues" evidence="1">
    <location>
        <begin position="196"/>
        <end position="210"/>
    </location>
</feature>
<accession>A0AAV4FLR7</accession>
<feature type="compositionally biased region" description="Polar residues" evidence="1">
    <location>
        <begin position="185"/>
        <end position="195"/>
    </location>
</feature>
<feature type="region of interest" description="Disordered" evidence="1">
    <location>
        <begin position="139"/>
        <end position="165"/>
    </location>
</feature>
<feature type="region of interest" description="Disordered" evidence="1">
    <location>
        <begin position="630"/>
        <end position="654"/>
    </location>
</feature>
<feature type="compositionally biased region" description="Polar residues" evidence="1">
    <location>
        <begin position="504"/>
        <end position="513"/>
    </location>
</feature>
<dbReference type="AlphaFoldDB" id="A0AAV4FLR7"/>
<feature type="region of interest" description="Disordered" evidence="1">
    <location>
        <begin position="379"/>
        <end position="522"/>
    </location>
</feature>
<feature type="region of interest" description="Disordered" evidence="1">
    <location>
        <begin position="880"/>
        <end position="974"/>
    </location>
</feature>
<feature type="region of interest" description="Disordered" evidence="1">
    <location>
        <begin position="1052"/>
        <end position="1099"/>
    </location>
</feature>
<reference evidence="2 3" key="1">
    <citation type="journal article" date="2021" name="Elife">
        <title>Chloroplast acquisition without the gene transfer in kleptoplastic sea slugs, Plakobranchus ocellatus.</title>
        <authorList>
            <person name="Maeda T."/>
            <person name="Takahashi S."/>
            <person name="Yoshida T."/>
            <person name="Shimamura S."/>
            <person name="Takaki Y."/>
            <person name="Nagai Y."/>
            <person name="Toyoda A."/>
            <person name="Suzuki Y."/>
            <person name="Arimoto A."/>
            <person name="Ishii H."/>
            <person name="Satoh N."/>
            <person name="Nishiyama T."/>
            <person name="Hasebe M."/>
            <person name="Maruyama T."/>
            <person name="Minagawa J."/>
            <person name="Obokata J."/>
            <person name="Shigenobu S."/>
        </authorList>
    </citation>
    <scope>NUCLEOTIDE SEQUENCE [LARGE SCALE GENOMIC DNA]</scope>
</reference>
<proteinExistence type="predicted"/>
<protein>
    <submittedName>
        <fullName evidence="2">Uncharacterized protein</fullName>
    </submittedName>
</protein>
<comment type="caution">
    <text evidence="2">The sequence shown here is derived from an EMBL/GenBank/DDBJ whole genome shotgun (WGS) entry which is preliminary data.</text>
</comment>
<feature type="region of interest" description="Disordered" evidence="1">
    <location>
        <begin position="289"/>
        <end position="313"/>
    </location>
</feature>
<feature type="compositionally biased region" description="Basic and acidic residues" evidence="1">
    <location>
        <begin position="891"/>
        <end position="903"/>
    </location>
</feature>
<dbReference type="Proteomes" id="UP000762676">
    <property type="component" value="Unassembled WGS sequence"/>
</dbReference>
<feature type="region of interest" description="Disordered" evidence="1">
    <location>
        <begin position="714"/>
        <end position="734"/>
    </location>
</feature>
<feature type="compositionally biased region" description="Low complexity" evidence="1">
    <location>
        <begin position="811"/>
        <end position="821"/>
    </location>
</feature>